<dbReference type="EMBL" id="JBHSBD010000008">
    <property type="protein sequence ID" value="MFC3966941.1"/>
    <property type="molecule type" value="Genomic_DNA"/>
</dbReference>
<organism evidence="5 6">
    <name type="scientific">Rhizobium lemnae</name>
    <dbReference type="NCBI Taxonomy" id="1214924"/>
    <lineage>
        <taxon>Bacteria</taxon>
        <taxon>Pseudomonadati</taxon>
        <taxon>Pseudomonadota</taxon>
        <taxon>Alphaproteobacteria</taxon>
        <taxon>Hyphomicrobiales</taxon>
        <taxon>Rhizobiaceae</taxon>
        <taxon>Rhizobium/Agrobacterium group</taxon>
        <taxon>Rhizobium</taxon>
    </lineage>
</organism>
<evidence type="ECO:0000259" key="4">
    <source>
        <dbReference type="SMART" id="SM00382"/>
    </source>
</evidence>
<dbReference type="InterPro" id="IPR003959">
    <property type="entry name" value="ATPase_AAA_core"/>
</dbReference>
<dbReference type="SMART" id="SM00382">
    <property type="entry name" value="AAA"/>
    <property type="match status" value="1"/>
</dbReference>
<feature type="domain" description="AAA+ ATPase" evidence="4">
    <location>
        <begin position="135"/>
        <end position="267"/>
    </location>
</feature>
<dbReference type="InterPro" id="IPR050221">
    <property type="entry name" value="26S_Proteasome_ATPase"/>
</dbReference>
<evidence type="ECO:0000313" key="5">
    <source>
        <dbReference type="EMBL" id="MFC3966941.1"/>
    </source>
</evidence>
<comment type="similarity">
    <text evidence="1">Belongs to the AAA ATPase family.</text>
</comment>
<evidence type="ECO:0000256" key="3">
    <source>
        <dbReference type="ARBA" id="ARBA00022840"/>
    </source>
</evidence>
<dbReference type="InterPro" id="IPR027417">
    <property type="entry name" value="P-loop_NTPase"/>
</dbReference>
<dbReference type="Proteomes" id="UP001595697">
    <property type="component" value="Unassembled WGS sequence"/>
</dbReference>
<dbReference type="Gene3D" id="1.10.8.60">
    <property type="match status" value="1"/>
</dbReference>
<name>A0ABV8E3L1_9HYPH</name>
<sequence>MEHFSIIQALCRAAMAEPSPALRKQVERLRDALSKDGEEKQAASLGGILAAAERLKEMAPSRIERSRAILSGEVLGRNTPVPVDRETSAPLAEIIFPAEINSDSPLFNPTVTQAVSTIIDEWTNFEALSVVDISPAKTCLIYGAPGTGKTRLALWIACKLDLPVILVKLDGLVSSFLGTTARNIGNLFTFANRYRCVLLLDEFDAIAKVRDDPQEVGEIKRVVNALLQNLDVRQNIGLTIGITNHPKLLDPAVWRRFEIQLEIPKPDFAVRMAIAQHFMPPVQAPDGHLRLIAWFTEGSTGAEIEALVRTYKKATTVREEDRRGLLDTLRQFATLNAARIQSERRALLFDDPANLFRAMHEDPALAFSMGDIGDIAGKDKSTISRWLGRQGGKSGDGEVTHG</sequence>
<keyword evidence="6" id="KW-1185">Reference proteome</keyword>
<dbReference type="InterPro" id="IPR003593">
    <property type="entry name" value="AAA+_ATPase"/>
</dbReference>
<proteinExistence type="inferred from homology"/>
<accession>A0ABV8E3L1</accession>
<evidence type="ECO:0000313" key="6">
    <source>
        <dbReference type="Proteomes" id="UP001595697"/>
    </source>
</evidence>
<dbReference type="Gene3D" id="3.40.50.300">
    <property type="entry name" value="P-loop containing nucleotide triphosphate hydrolases"/>
    <property type="match status" value="1"/>
</dbReference>
<dbReference type="Pfam" id="PF00004">
    <property type="entry name" value="AAA"/>
    <property type="match status" value="1"/>
</dbReference>
<keyword evidence="2" id="KW-0547">Nucleotide-binding</keyword>
<reference evidence="6" key="1">
    <citation type="journal article" date="2019" name="Int. J. Syst. Evol. Microbiol.">
        <title>The Global Catalogue of Microorganisms (GCM) 10K type strain sequencing project: providing services to taxonomists for standard genome sequencing and annotation.</title>
        <authorList>
            <consortium name="The Broad Institute Genomics Platform"/>
            <consortium name="The Broad Institute Genome Sequencing Center for Infectious Disease"/>
            <person name="Wu L."/>
            <person name="Ma J."/>
        </authorList>
    </citation>
    <scope>NUCLEOTIDE SEQUENCE [LARGE SCALE GENOMIC DNA]</scope>
    <source>
        <strain evidence="6">TBRC 5781</strain>
    </source>
</reference>
<dbReference type="PANTHER" id="PTHR23073">
    <property type="entry name" value="26S PROTEASOME REGULATORY SUBUNIT"/>
    <property type="match status" value="1"/>
</dbReference>
<comment type="caution">
    <text evidence="5">The sequence shown here is derived from an EMBL/GenBank/DDBJ whole genome shotgun (WGS) entry which is preliminary data.</text>
</comment>
<dbReference type="RefSeq" id="WP_247262131.1">
    <property type="nucleotide sequence ID" value="NZ_JALJQZ010000037.1"/>
</dbReference>
<gene>
    <name evidence="5" type="ORF">ACFOVS_02055</name>
</gene>
<dbReference type="SUPFAM" id="SSF52540">
    <property type="entry name" value="P-loop containing nucleoside triphosphate hydrolases"/>
    <property type="match status" value="1"/>
</dbReference>
<evidence type="ECO:0000256" key="2">
    <source>
        <dbReference type="ARBA" id="ARBA00022741"/>
    </source>
</evidence>
<evidence type="ECO:0000256" key="1">
    <source>
        <dbReference type="ARBA" id="ARBA00006914"/>
    </source>
</evidence>
<keyword evidence="3" id="KW-0067">ATP-binding</keyword>
<protein>
    <submittedName>
        <fullName evidence="5">AAA family ATPase</fullName>
    </submittedName>
</protein>
<dbReference type="CDD" id="cd19481">
    <property type="entry name" value="RecA-like_protease"/>
    <property type="match status" value="1"/>
</dbReference>